<evidence type="ECO:0000313" key="2">
    <source>
        <dbReference type="Proteomes" id="UP000002744"/>
    </source>
</evidence>
<dbReference type="AlphaFoldDB" id="C6XH90"/>
<dbReference type="KEGG" id="las:CLIBASIA_00225"/>
<dbReference type="HOGENOM" id="CLU_3355197_0_0_5"/>
<accession>C6XH90</accession>
<evidence type="ECO:0000313" key="1">
    <source>
        <dbReference type="EMBL" id="ACT56635.1"/>
    </source>
</evidence>
<protein>
    <submittedName>
        <fullName evidence="1">Uncharacterized protein</fullName>
    </submittedName>
</protein>
<reference evidence="1 2" key="2">
    <citation type="journal article" date="2011" name="Appl. Environ. Microbiol.">
        <title>Diversity and plasticity of the intracellular plant pathogen and insect symbiont, 'Candidatus Liberibacter asiaticus', revealed by hyper variable prophage genes with intragenic tandem repeats.</title>
        <authorList>
            <person name="Zhou L."/>
            <person name="Powell C.A."/>
            <person name="Hoffman M.T."/>
            <person name="Li W."/>
            <person name="Fan G."/>
            <person name="Liu B."/>
            <person name="Lin H."/>
            <person name="Duan Y."/>
        </authorList>
    </citation>
    <scope>NUCLEOTIDE SEQUENCE [LARGE SCALE GENOMIC DNA]</scope>
    <source>
        <strain evidence="2">psy62</strain>
    </source>
</reference>
<dbReference type="STRING" id="537021.CLIBASIA_00225"/>
<organism evidence="1 2">
    <name type="scientific">Liberibacter asiaticus (strain psy62)</name>
    <dbReference type="NCBI Taxonomy" id="537021"/>
    <lineage>
        <taxon>Bacteria</taxon>
        <taxon>Pseudomonadati</taxon>
        <taxon>Pseudomonadota</taxon>
        <taxon>Alphaproteobacteria</taxon>
        <taxon>Hyphomicrobiales</taxon>
        <taxon>Rhizobiaceae</taxon>
        <taxon>Liberibacter</taxon>
    </lineage>
</organism>
<gene>
    <name evidence="1" type="ordered locus">CLIBASIA_00225</name>
</gene>
<sequence length="36" mass="4115">MTYIISMKMMYVFSCIVEKSVLEDEFSNQPGSVGCF</sequence>
<dbReference type="EMBL" id="CP001677">
    <property type="protein sequence ID" value="ACT56635.1"/>
    <property type="molecule type" value="Genomic_DNA"/>
</dbReference>
<reference evidence="1 2" key="1">
    <citation type="journal article" date="2009" name="Mol. Plant Microbe Interact.">
        <title>Complete genome sequence of citrus huanglongbing bacterium, 'Candidatus Liberibacter asiaticus' obtained through metagenomics.</title>
        <authorList>
            <person name="Duan Y."/>
            <person name="Zhou L."/>
            <person name="Hall D.G."/>
            <person name="Li W."/>
            <person name="Doddapaneni H."/>
            <person name="Lin H."/>
            <person name="Liu L."/>
            <person name="Vahling C.M."/>
            <person name="Gabriel D.W."/>
            <person name="Williams K.P."/>
            <person name="Dickerman A."/>
            <person name="Sun Y."/>
            <person name="Gottwald T."/>
        </authorList>
    </citation>
    <scope>NUCLEOTIDE SEQUENCE [LARGE SCALE GENOMIC DNA]</scope>
    <source>
        <strain evidence="2">psy62</strain>
    </source>
</reference>
<proteinExistence type="predicted"/>
<dbReference type="Proteomes" id="UP000002744">
    <property type="component" value="Chromosome"/>
</dbReference>
<name>C6XH90_LIBAP</name>